<name>A0AAV7VFE0_PLEWA</name>
<evidence type="ECO:0000256" key="1">
    <source>
        <dbReference type="SAM" id="MobiDB-lite"/>
    </source>
</evidence>
<gene>
    <name evidence="2" type="ORF">NDU88_003301</name>
</gene>
<dbReference type="Proteomes" id="UP001066276">
    <property type="component" value="Chromosome 2_1"/>
</dbReference>
<accession>A0AAV7VFE0</accession>
<dbReference type="AlphaFoldDB" id="A0AAV7VFE0"/>
<reference evidence="2" key="1">
    <citation type="journal article" date="2022" name="bioRxiv">
        <title>Sequencing and chromosome-scale assembly of the giantPleurodeles waltlgenome.</title>
        <authorList>
            <person name="Brown T."/>
            <person name="Elewa A."/>
            <person name="Iarovenko S."/>
            <person name="Subramanian E."/>
            <person name="Araus A.J."/>
            <person name="Petzold A."/>
            <person name="Susuki M."/>
            <person name="Suzuki K.-i.T."/>
            <person name="Hayashi T."/>
            <person name="Toyoda A."/>
            <person name="Oliveira C."/>
            <person name="Osipova E."/>
            <person name="Leigh N.D."/>
            <person name="Simon A."/>
            <person name="Yun M.H."/>
        </authorList>
    </citation>
    <scope>NUCLEOTIDE SEQUENCE</scope>
    <source>
        <strain evidence="2">20211129_DDA</strain>
        <tissue evidence="2">Liver</tissue>
    </source>
</reference>
<feature type="region of interest" description="Disordered" evidence="1">
    <location>
        <begin position="1"/>
        <end position="33"/>
    </location>
</feature>
<organism evidence="2 3">
    <name type="scientific">Pleurodeles waltl</name>
    <name type="common">Iberian ribbed newt</name>
    <dbReference type="NCBI Taxonomy" id="8319"/>
    <lineage>
        <taxon>Eukaryota</taxon>
        <taxon>Metazoa</taxon>
        <taxon>Chordata</taxon>
        <taxon>Craniata</taxon>
        <taxon>Vertebrata</taxon>
        <taxon>Euteleostomi</taxon>
        <taxon>Amphibia</taxon>
        <taxon>Batrachia</taxon>
        <taxon>Caudata</taxon>
        <taxon>Salamandroidea</taxon>
        <taxon>Salamandridae</taxon>
        <taxon>Pleurodelinae</taxon>
        <taxon>Pleurodeles</taxon>
    </lineage>
</organism>
<proteinExistence type="predicted"/>
<dbReference type="EMBL" id="JANPWB010000003">
    <property type="protein sequence ID" value="KAJ1199467.1"/>
    <property type="molecule type" value="Genomic_DNA"/>
</dbReference>
<evidence type="ECO:0000313" key="2">
    <source>
        <dbReference type="EMBL" id="KAJ1199467.1"/>
    </source>
</evidence>
<comment type="caution">
    <text evidence="2">The sequence shown here is derived from an EMBL/GenBank/DDBJ whole genome shotgun (WGS) entry which is preliminary data.</text>
</comment>
<protein>
    <submittedName>
        <fullName evidence="2">Uncharacterized protein</fullName>
    </submittedName>
</protein>
<sequence length="114" mass="12434">MNEAGPSHAIGEWGATKCAQTSRQRGEFPEATLASQSQTFNEILLADVKTTPGPKTDALRTNMGILRKEHKKLKDCVENTETAQSTARHCKPKLTTYDYACMSRNGGLGATMCE</sequence>
<evidence type="ECO:0000313" key="3">
    <source>
        <dbReference type="Proteomes" id="UP001066276"/>
    </source>
</evidence>
<keyword evidence="3" id="KW-1185">Reference proteome</keyword>